<evidence type="ECO:0000313" key="3">
    <source>
        <dbReference type="Proteomes" id="UP000580568"/>
    </source>
</evidence>
<feature type="transmembrane region" description="Helical" evidence="1">
    <location>
        <begin position="35"/>
        <end position="58"/>
    </location>
</feature>
<accession>A0A6V8SHL7</accession>
<protein>
    <submittedName>
        <fullName evidence="2">Uncharacterized protein</fullName>
    </submittedName>
</protein>
<dbReference type="EMBL" id="BLZR01000001">
    <property type="protein sequence ID" value="GFP75995.1"/>
    <property type="molecule type" value="Genomic_DNA"/>
</dbReference>
<reference evidence="2 3" key="1">
    <citation type="submission" date="2020-07" db="EMBL/GenBank/DDBJ databases">
        <title>A new beta-1,3-glucan-decomposing anaerobic bacterium isolated from anoxic soil subjected to biological soil disinfestation.</title>
        <authorList>
            <person name="Ueki A."/>
            <person name="Tonouchi A."/>
        </authorList>
    </citation>
    <scope>NUCLEOTIDE SEQUENCE [LARGE SCALE GENOMIC DNA]</scope>
    <source>
        <strain evidence="2 3">TW1</strain>
    </source>
</reference>
<sequence>MDKLASIIILAGIAEAIWETIKMVFDHGKLDFNKLGAILVGILLCLVTGADLLSLIGFSPKINYVGQILTGLLISRGANFAHDLLTSIYNLQQNTRTENSKAETKL</sequence>
<gene>
    <name evidence="2" type="ORF">bsdtw1_02089</name>
</gene>
<comment type="caution">
    <text evidence="2">The sequence shown here is derived from an EMBL/GenBank/DDBJ whole genome shotgun (WGS) entry which is preliminary data.</text>
</comment>
<keyword evidence="3" id="KW-1185">Reference proteome</keyword>
<keyword evidence="1" id="KW-0812">Transmembrane</keyword>
<evidence type="ECO:0000313" key="2">
    <source>
        <dbReference type="EMBL" id="GFP75995.1"/>
    </source>
</evidence>
<evidence type="ECO:0000256" key="1">
    <source>
        <dbReference type="SAM" id="Phobius"/>
    </source>
</evidence>
<keyword evidence="1" id="KW-0472">Membrane</keyword>
<dbReference type="AlphaFoldDB" id="A0A6V8SHL7"/>
<dbReference type="Proteomes" id="UP000580568">
    <property type="component" value="Unassembled WGS sequence"/>
</dbReference>
<name>A0A6V8SHL7_9CLOT</name>
<keyword evidence="1" id="KW-1133">Transmembrane helix</keyword>
<dbReference type="RefSeq" id="WP_183277455.1">
    <property type="nucleotide sequence ID" value="NZ_BLZR01000001.1"/>
</dbReference>
<proteinExistence type="predicted"/>
<organism evidence="2 3">
    <name type="scientific">Clostridium fungisolvens</name>
    <dbReference type="NCBI Taxonomy" id="1604897"/>
    <lineage>
        <taxon>Bacteria</taxon>
        <taxon>Bacillati</taxon>
        <taxon>Bacillota</taxon>
        <taxon>Clostridia</taxon>
        <taxon>Eubacteriales</taxon>
        <taxon>Clostridiaceae</taxon>
        <taxon>Clostridium</taxon>
    </lineage>
</organism>